<sequence length="240" mass="28058">MKFEELLYSIGSLVEKMGAKMKDFIIPSPSEKIPKSKFLKRNLTPHELISLRLQLSFLLFLVISLISMLLRNLPILILAFTLEFLYIRYTLIKNREFMVSFNPYRFFYYGISTMTFLAFLGYLILRNFTKALKYYLVYIGIISLAVLGFRYYFKHRFGRDYTYGIVEEIKNDLAKVFVHDDISANVKPGYYWVPANANIKEGDIVKLLVEQRTFRGSIPVRILEVSQSSQTSTEPKDESE</sequence>
<dbReference type="KEGG" id="pab:PAB2392"/>
<feature type="transmembrane region" description="Helical" evidence="1">
    <location>
        <begin position="131"/>
        <end position="153"/>
    </location>
</feature>
<evidence type="ECO:0000313" key="4">
    <source>
        <dbReference type="Proteomes" id="UP000000810"/>
    </source>
</evidence>
<dbReference type="InterPro" id="IPR018663">
    <property type="entry name" value="DUF2101_membrane"/>
</dbReference>
<protein>
    <recommendedName>
        <fullName evidence="6">DUF2101 domain-containing protein</fullName>
    </recommendedName>
</protein>
<dbReference type="EMBL" id="HE613800">
    <property type="protein sequence ID" value="CCE70207.1"/>
    <property type="molecule type" value="Genomic_DNA"/>
</dbReference>
<dbReference type="RefSeq" id="WP_010867928.1">
    <property type="nucleotide sequence ID" value="NC_000868.1"/>
</dbReference>
<evidence type="ECO:0000313" key="5">
    <source>
        <dbReference type="Proteomes" id="UP000009139"/>
    </source>
</evidence>
<keyword evidence="1" id="KW-1133">Transmembrane helix</keyword>
<evidence type="ECO:0000313" key="3">
    <source>
        <dbReference type="EMBL" id="CCE70207.1"/>
    </source>
</evidence>
<dbReference type="Proteomes" id="UP000000810">
    <property type="component" value="Chromosome"/>
</dbReference>
<dbReference type="EMBL" id="AJ248285">
    <property type="protein sequence ID" value="CAB49720.1"/>
    <property type="molecule type" value="Genomic_DNA"/>
</dbReference>
<organism evidence="2 4">
    <name type="scientific">Pyrococcus abyssi (strain GE5 / Orsay)</name>
    <dbReference type="NCBI Taxonomy" id="272844"/>
    <lineage>
        <taxon>Archaea</taxon>
        <taxon>Methanobacteriati</taxon>
        <taxon>Methanobacteriota</taxon>
        <taxon>Thermococci</taxon>
        <taxon>Thermococcales</taxon>
        <taxon>Thermococcaceae</taxon>
        <taxon>Pyrococcus</taxon>
    </lineage>
</organism>
<dbReference type="eggNOG" id="arCOG05786">
    <property type="taxonomic scope" value="Archaea"/>
</dbReference>
<dbReference type="PATRIC" id="fig|272844.11.peg.851"/>
<evidence type="ECO:0008006" key="6">
    <source>
        <dbReference type="Google" id="ProtNLM"/>
    </source>
</evidence>
<evidence type="ECO:0000313" key="2">
    <source>
        <dbReference type="EMBL" id="CAB49720.1"/>
    </source>
</evidence>
<keyword evidence="4" id="KW-1185">Reference proteome</keyword>
<accession>Q9V0I3</accession>
<dbReference type="HOGENOM" id="CLU_098181_0_0_2"/>
<keyword evidence="1" id="KW-0812">Transmembrane</keyword>
<feature type="transmembrane region" description="Helical" evidence="1">
    <location>
        <begin position="106"/>
        <end position="125"/>
    </location>
</feature>
<reference evidence="2" key="2">
    <citation type="journal article" date="2000" name="J. Mol. Biol.">
        <title>Archaeal homologs of eukaryotic methylation guide small nucleolar RNAs: lessons from the Pyrococcus genomes.</title>
        <authorList>
            <person name="Gaspin C."/>
            <person name="Cavaille J."/>
            <person name="Erauso G."/>
        </authorList>
    </citation>
    <scope>NUCLEOTIDE SEQUENCE</scope>
    <source>
        <strain evidence="2">Orsay</strain>
    </source>
</reference>
<reference evidence="2 4" key="4">
    <citation type="journal article" date="2003" name="Mol. Microbiol.">
        <title>An integrated analysis of the genome of the hyperthermophilic archaeon Pyrococcus abyssi.</title>
        <authorList>
            <person name="Cohen G."/>
            <person name="Barbe V."/>
            <person name="Flament D."/>
            <person name="Galperin M."/>
            <person name="Heilig R."/>
            <person name="Ripp R."/>
            <person name="Lecompte O."/>
            <person name="Prieur D."/>
            <person name="Poch O."/>
            <person name="Quellerou J."/>
            <person name="Thierry J.C."/>
            <person name="Van der Oost J."/>
            <person name="Weissenbach J."/>
            <person name="Zivanovic Y."/>
            <person name="Forterre P."/>
        </authorList>
    </citation>
    <scope>NUCLEOTIDE SEQUENCE [LARGE SCALE GENOMIC DNA]</scope>
    <source>
        <strain evidence="4">GE5 / Orsay</strain>
        <strain evidence="2">Orsay</strain>
    </source>
</reference>
<feature type="transmembrane region" description="Helical" evidence="1">
    <location>
        <begin position="57"/>
        <end position="85"/>
    </location>
</feature>
<proteinExistence type="predicted"/>
<dbReference type="STRING" id="272844.PAB2392"/>
<dbReference type="Proteomes" id="UP000009139">
    <property type="component" value="Chromosome"/>
</dbReference>
<reference evidence="3 5" key="5">
    <citation type="journal article" date="2012" name="Curr. Microbiol.">
        <title>Re-annotation of two hyperthermophilic archaea Pyrococcus abyssi GE5 and Pyrococcus furiosus DSM 3638.</title>
        <authorList>
            <person name="Gao J."/>
            <person name="Wang J."/>
        </authorList>
    </citation>
    <scope>GENOME REANNOTATION</scope>
    <source>
        <strain evidence="3">GE5</strain>
        <strain evidence="5">GE5 / Orsay</strain>
    </source>
</reference>
<dbReference type="OrthoDB" id="86267at2157"/>
<dbReference type="AlphaFoldDB" id="Q9V0I3"/>
<gene>
    <name evidence="2" type="ordered locus">PAB2392</name>
</gene>
<keyword evidence="1" id="KW-0472">Membrane</keyword>
<evidence type="ECO:0000256" key="1">
    <source>
        <dbReference type="SAM" id="Phobius"/>
    </source>
</evidence>
<reference evidence="2" key="1">
    <citation type="submission" date="1999-07" db="EMBL/GenBank/DDBJ databases">
        <authorList>
            <person name="Genoscope"/>
        </authorList>
    </citation>
    <scope>NUCLEOTIDE SEQUENCE</scope>
    <source>
        <strain evidence="2">Orsay</strain>
    </source>
</reference>
<dbReference type="Pfam" id="PF09874">
    <property type="entry name" value="DUF2101"/>
    <property type="match status" value="1"/>
</dbReference>
<reference evidence="2" key="3">
    <citation type="journal article" date="2001" name="Genome Res.">
        <title>Genome evolution at the genus level: comparison of three complete genomes of hyperthermophilic archaea.</title>
        <authorList>
            <person name="Lecompte O."/>
            <person name="Ripp R."/>
            <person name="Puzos-Barbe V."/>
            <person name="Duprat S."/>
            <person name="Heilig R."/>
            <person name="Dietrich J."/>
            <person name="Thierry J.C."/>
            <person name="Poch O."/>
        </authorList>
    </citation>
    <scope>NUCLEOTIDE SEQUENCE</scope>
    <source>
        <strain evidence="2">Orsay</strain>
    </source>
</reference>
<name>Q9V0I3_PYRAB</name>
<dbReference type="PIR" id="G75125">
    <property type="entry name" value="G75125"/>
</dbReference>